<sequence>MSDLIEQLKGLVGESGYRQGDDIEPKNFHDLMGDRRDRPLLLLRPKTTAEVSQILQACHSAGQALAVQGGMTGLVSAAAPCKGEIALSFERMKRIVEVDKFSSTMTVEAGAELQTIQQAAAQDGLLFPLDLGARGSCTIGGNLSTNAGGNRVIRYGMTRDLVVGLEAVLADGTIIDGLHKLRKNNTGYDLKQLFIGSEGTLGVITRAVLKLLPQPNSQLLAMCAVNSFEQVADLLVHVQAGLGGNLSAFEVIWNNSYTLIDAHVPHVNVPLPSHYGFYVLVEGMGSHADNDSEMFMQVLDQAMQAQLVEEVVLADSAGKIESLWAVRDAAADVSQGVGPMHTYDVSLDVAKMAFFGDEVEKRLRAQWPQAIMGLFGHIGDGNVHIVINVGPETRRYHHQIDTIIYTLVQELNGSVSAEHGIGIMKKEFLAFTRKPAEIALMKNLKHSLDPKGILNPGRIF</sequence>
<dbReference type="InterPro" id="IPR006094">
    <property type="entry name" value="Oxid_FAD_bind_N"/>
</dbReference>
<dbReference type="InterPro" id="IPR016167">
    <property type="entry name" value="FAD-bd_PCMH_sub1"/>
</dbReference>
<dbReference type="InterPro" id="IPR036318">
    <property type="entry name" value="FAD-bd_PCMH-like_sf"/>
</dbReference>
<dbReference type="Gene3D" id="3.30.43.10">
    <property type="entry name" value="Uridine Diphospho-n-acetylenolpyruvylglucosamine Reductase, domain 2"/>
    <property type="match status" value="1"/>
</dbReference>
<dbReference type="Gene3D" id="3.30.465.10">
    <property type="match status" value="1"/>
</dbReference>
<dbReference type="InterPro" id="IPR016166">
    <property type="entry name" value="FAD-bd_PCMH"/>
</dbReference>
<accession>A0A2A4MMB8</accession>
<dbReference type="FunFam" id="3.30.465.10:FF:000001">
    <property type="entry name" value="D-2-hydroxyglutarate dehydrogenase, mitochondrial"/>
    <property type="match status" value="1"/>
</dbReference>
<evidence type="ECO:0000313" key="7">
    <source>
        <dbReference type="EMBL" id="PCH61389.1"/>
    </source>
</evidence>
<dbReference type="EMBL" id="NVQR01000068">
    <property type="protein sequence ID" value="PCH61389.1"/>
    <property type="molecule type" value="Genomic_DNA"/>
</dbReference>
<dbReference type="Gene3D" id="3.30.70.2740">
    <property type="match status" value="1"/>
</dbReference>
<dbReference type="Pfam" id="PF01565">
    <property type="entry name" value="FAD_binding_4"/>
    <property type="match status" value="1"/>
</dbReference>
<dbReference type="PROSITE" id="PS51387">
    <property type="entry name" value="FAD_PCMH"/>
    <property type="match status" value="1"/>
</dbReference>
<dbReference type="Gene3D" id="3.30.70.2190">
    <property type="match status" value="1"/>
</dbReference>
<organism evidence="7 8">
    <name type="scientific">SAR86 cluster bacterium</name>
    <dbReference type="NCBI Taxonomy" id="2030880"/>
    <lineage>
        <taxon>Bacteria</taxon>
        <taxon>Pseudomonadati</taxon>
        <taxon>Pseudomonadota</taxon>
        <taxon>Gammaproteobacteria</taxon>
        <taxon>SAR86 cluster</taxon>
    </lineage>
</organism>
<evidence type="ECO:0000256" key="1">
    <source>
        <dbReference type="ARBA" id="ARBA00001974"/>
    </source>
</evidence>
<keyword evidence="5" id="KW-0560">Oxidoreductase</keyword>
<dbReference type="InterPro" id="IPR016164">
    <property type="entry name" value="FAD-linked_Oxase-like_C"/>
</dbReference>
<dbReference type="AlphaFoldDB" id="A0A2A4MMB8"/>
<comment type="cofactor">
    <cofactor evidence="1">
        <name>FAD</name>
        <dbReference type="ChEBI" id="CHEBI:57692"/>
    </cofactor>
</comment>
<dbReference type="InterPro" id="IPR016171">
    <property type="entry name" value="Vanillyl_alc_oxidase_C-sub2"/>
</dbReference>
<dbReference type="SUPFAM" id="SSF55103">
    <property type="entry name" value="FAD-linked oxidases, C-terminal domain"/>
    <property type="match status" value="1"/>
</dbReference>
<dbReference type="PANTHER" id="PTHR43716">
    <property type="entry name" value="D-2-HYDROXYGLUTARATE DEHYDROGENASE, MITOCHONDRIAL"/>
    <property type="match status" value="1"/>
</dbReference>
<evidence type="ECO:0000256" key="5">
    <source>
        <dbReference type="ARBA" id="ARBA00023002"/>
    </source>
</evidence>
<keyword evidence="3" id="KW-0285">Flavoprotein</keyword>
<evidence type="ECO:0000256" key="2">
    <source>
        <dbReference type="ARBA" id="ARBA00008000"/>
    </source>
</evidence>
<dbReference type="FunFam" id="1.10.45.10:FF:000001">
    <property type="entry name" value="D-lactate dehydrogenase mitochondrial"/>
    <property type="match status" value="1"/>
</dbReference>
<dbReference type="InterPro" id="IPR051264">
    <property type="entry name" value="FAD-oxidored/transferase_4"/>
</dbReference>
<dbReference type="InterPro" id="IPR016169">
    <property type="entry name" value="FAD-bd_PCMH_sub2"/>
</dbReference>
<dbReference type="GO" id="GO:0071949">
    <property type="term" value="F:FAD binding"/>
    <property type="evidence" value="ECO:0007669"/>
    <property type="project" value="InterPro"/>
</dbReference>
<dbReference type="Proteomes" id="UP000218172">
    <property type="component" value="Unassembled WGS sequence"/>
</dbReference>
<evidence type="ECO:0000259" key="6">
    <source>
        <dbReference type="PROSITE" id="PS51387"/>
    </source>
</evidence>
<name>A0A2A4MMB8_9GAMM</name>
<gene>
    <name evidence="7" type="ORF">COC19_04840</name>
</gene>
<dbReference type="Pfam" id="PF02913">
    <property type="entry name" value="FAD-oxidase_C"/>
    <property type="match status" value="1"/>
</dbReference>
<protein>
    <submittedName>
        <fullName evidence="7">FAD-binding oxidoreductase</fullName>
    </submittedName>
</protein>
<dbReference type="PANTHER" id="PTHR43716:SF1">
    <property type="entry name" value="D-2-HYDROXYGLUTARATE DEHYDROGENASE, MITOCHONDRIAL"/>
    <property type="match status" value="1"/>
</dbReference>
<reference evidence="8" key="1">
    <citation type="submission" date="2017-08" db="EMBL/GenBank/DDBJ databases">
        <title>A dynamic microbial community with high functional redundancy inhabits the cold, oxic subseafloor aquifer.</title>
        <authorList>
            <person name="Tully B.J."/>
            <person name="Wheat C.G."/>
            <person name="Glazer B.T."/>
            <person name="Huber J.A."/>
        </authorList>
    </citation>
    <scope>NUCLEOTIDE SEQUENCE [LARGE SCALE GENOMIC DNA]</scope>
</reference>
<evidence type="ECO:0000313" key="8">
    <source>
        <dbReference type="Proteomes" id="UP000218172"/>
    </source>
</evidence>
<feature type="domain" description="FAD-binding PCMH-type" evidence="6">
    <location>
        <begin position="35"/>
        <end position="214"/>
    </location>
</feature>
<dbReference type="SUPFAM" id="SSF56176">
    <property type="entry name" value="FAD-binding/transporter-associated domain-like"/>
    <property type="match status" value="1"/>
</dbReference>
<dbReference type="GO" id="GO:0022904">
    <property type="term" value="P:respiratory electron transport chain"/>
    <property type="evidence" value="ECO:0007669"/>
    <property type="project" value="TreeGrafter"/>
</dbReference>
<comment type="similarity">
    <text evidence="2">Belongs to the FAD-binding oxidoreductase/transferase type 4 family.</text>
</comment>
<keyword evidence="4" id="KW-0274">FAD</keyword>
<evidence type="ECO:0000256" key="3">
    <source>
        <dbReference type="ARBA" id="ARBA00022630"/>
    </source>
</evidence>
<dbReference type="InterPro" id="IPR004113">
    <property type="entry name" value="FAD-bd_oxidored_4_C"/>
</dbReference>
<comment type="caution">
    <text evidence="7">The sequence shown here is derived from an EMBL/GenBank/DDBJ whole genome shotgun (WGS) entry which is preliminary data.</text>
</comment>
<proteinExistence type="inferred from homology"/>
<evidence type="ECO:0000256" key="4">
    <source>
        <dbReference type="ARBA" id="ARBA00022827"/>
    </source>
</evidence>
<dbReference type="GO" id="GO:0016491">
    <property type="term" value="F:oxidoreductase activity"/>
    <property type="evidence" value="ECO:0007669"/>
    <property type="project" value="UniProtKB-KW"/>
</dbReference>
<dbReference type="Gene3D" id="1.10.45.10">
    <property type="entry name" value="Vanillyl-alcohol Oxidase, Chain A, domain 4"/>
    <property type="match status" value="1"/>
</dbReference>